<dbReference type="AlphaFoldDB" id="A0A183SSW3"/>
<organism evidence="4">
    <name type="scientific">Schistocephalus solidus</name>
    <name type="common">Tapeworm</name>
    <dbReference type="NCBI Taxonomy" id="70667"/>
    <lineage>
        <taxon>Eukaryota</taxon>
        <taxon>Metazoa</taxon>
        <taxon>Spiralia</taxon>
        <taxon>Lophotrochozoa</taxon>
        <taxon>Platyhelminthes</taxon>
        <taxon>Cestoda</taxon>
        <taxon>Eucestoda</taxon>
        <taxon>Diphyllobothriidea</taxon>
        <taxon>Diphyllobothriidae</taxon>
        <taxon>Schistocephalus</taxon>
    </lineage>
</organism>
<dbReference type="WBParaSite" id="SSLN_0000757401-mRNA-1">
    <property type="protein sequence ID" value="SSLN_0000757401-mRNA-1"/>
    <property type="gene ID" value="SSLN_0000757401"/>
</dbReference>
<reference evidence="2 3" key="2">
    <citation type="submission" date="2018-11" db="EMBL/GenBank/DDBJ databases">
        <authorList>
            <consortium name="Pathogen Informatics"/>
        </authorList>
    </citation>
    <scope>NUCLEOTIDE SEQUENCE [LARGE SCALE GENOMIC DNA]</scope>
    <source>
        <strain evidence="2 3">NST_G2</strain>
    </source>
</reference>
<dbReference type="EMBL" id="UYSU01034085">
    <property type="protein sequence ID" value="VDL93696.1"/>
    <property type="molecule type" value="Genomic_DNA"/>
</dbReference>
<accession>A0A183SSW3</accession>
<dbReference type="Proteomes" id="UP000275846">
    <property type="component" value="Unassembled WGS sequence"/>
</dbReference>
<gene>
    <name evidence="2" type="ORF">SSLN_LOCUS7311</name>
</gene>
<sequence>MCLTIPASRNRCMGGTGFSLAARCHPQALCAKILVWSRYEGHQTKTSASFSPRRPTPGPTPPWRLSRILSLSETAA</sequence>
<evidence type="ECO:0000313" key="4">
    <source>
        <dbReference type="WBParaSite" id="SSLN_0000757401-mRNA-1"/>
    </source>
</evidence>
<evidence type="ECO:0000256" key="1">
    <source>
        <dbReference type="SAM" id="MobiDB-lite"/>
    </source>
</evidence>
<evidence type="ECO:0000313" key="3">
    <source>
        <dbReference type="Proteomes" id="UP000275846"/>
    </source>
</evidence>
<protein>
    <submittedName>
        <fullName evidence="4">Secreted protein</fullName>
    </submittedName>
</protein>
<reference evidence="4" key="1">
    <citation type="submission" date="2016-06" db="UniProtKB">
        <authorList>
            <consortium name="WormBaseParasite"/>
        </authorList>
    </citation>
    <scope>IDENTIFICATION</scope>
</reference>
<proteinExistence type="predicted"/>
<evidence type="ECO:0000313" key="2">
    <source>
        <dbReference type="EMBL" id="VDL93696.1"/>
    </source>
</evidence>
<feature type="region of interest" description="Disordered" evidence="1">
    <location>
        <begin position="43"/>
        <end position="76"/>
    </location>
</feature>
<keyword evidence="3" id="KW-1185">Reference proteome</keyword>
<name>A0A183SSW3_SCHSO</name>